<proteinExistence type="predicted"/>
<gene>
    <name evidence="2" type="ORF">F4553_003339</name>
</gene>
<protein>
    <recommendedName>
        <fullName evidence="4">Peptidase M23</fullName>
    </recommendedName>
</protein>
<reference evidence="2 3" key="1">
    <citation type="submission" date="2020-08" db="EMBL/GenBank/DDBJ databases">
        <title>Sequencing the genomes of 1000 actinobacteria strains.</title>
        <authorList>
            <person name="Klenk H.-P."/>
        </authorList>
    </citation>
    <scope>NUCLEOTIDE SEQUENCE [LARGE SCALE GENOMIC DNA]</scope>
    <source>
        <strain evidence="2 3">DSM 45362</strain>
    </source>
</reference>
<keyword evidence="3" id="KW-1185">Reference proteome</keyword>
<evidence type="ECO:0000313" key="3">
    <source>
        <dbReference type="Proteomes" id="UP000587527"/>
    </source>
</evidence>
<dbReference type="RefSeq" id="WP_184836988.1">
    <property type="nucleotide sequence ID" value="NZ_JACHMN010000002.1"/>
</dbReference>
<feature type="compositionally biased region" description="Low complexity" evidence="1">
    <location>
        <begin position="77"/>
        <end position="112"/>
    </location>
</feature>
<name>A0A841BT47_9ACTN</name>
<organism evidence="2 3">
    <name type="scientific">Allocatelliglobosispora scoriae</name>
    <dbReference type="NCBI Taxonomy" id="643052"/>
    <lineage>
        <taxon>Bacteria</taxon>
        <taxon>Bacillati</taxon>
        <taxon>Actinomycetota</taxon>
        <taxon>Actinomycetes</taxon>
        <taxon>Micromonosporales</taxon>
        <taxon>Micromonosporaceae</taxon>
        <taxon>Allocatelliglobosispora</taxon>
    </lineage>
</organism>
<evidence type="ECO:0000313" key="2">
    <source>
        <dbReference type="EMBL" id="MBB5869960.1"/>
    </source>
</evidence>
<evidence type="ECO:0000256" key="1">
    <source>
        <dbReference type="SAM" id="MobiDB-lite"/>
    </source>
</evidence>
<sequence length="259" mass="27191">MRGNGAHEANDVPRHRAEGQTLPRVSFKVLTSRKALVTAGLAGALAIAGAGTSMARSGSPAPTELAAVSADRADAADAANRSLDRSAAPSASASVAPKVSPSASPTAKPKATVKTNPAPVAGLDKTQMNNAAIIVEVARAMSMPKRAMIIAVATGMQESDLYNNASEAVPESLNYPHEGSSVDYDSVGVFQQRTSSGWGSIKNLMNPRYQARNFFNALKEIDWQNMSVTRAAQTVQVSAYPDAYAKHESRATTIVNAFF</sequence>
<accession>A0A841BT47</accession>
<evidence type="ECO:0008006" key="4">
    <source>
        <dbReference type="Google" id="ProtNLM"/>
    </source>
</evidence>
<dbReference type="AlphaFoldDB" id="A0A841BT47"/>
<feature type="region of interest" description="Disordered" evidence="1">
    <location>
        <begin position="77"/>
        <end position="122"/>
    </location>
</feature>
<dbReference type="Proteomes" id="UP000587527">
    <property type="component" value="Unassembled WGS sequence"/>
</dbReference>
<dbReference type="EMBL" id="JACHMN010000002">
    <property type="protein sequence ID" value="MBB5869960.1"/>
    <property type="molecule type" value="Genomic_DNA"/>
</dbReference>
<comment type="caution">
    <text evidence="2">The sequence shown here is derived from an EMBL/GenBank/DDBJ whole genome shotgun (WGS) entry which is preliminary data.</text>
</comment>